<dbReference type="GO" id="GO:0006508">
    <property type="term" value="P:proteolysis"/>
    <property type="evidence" value="ECO:0007669"/>
    <property type="project" value="UniProtKB-KW"/>
</dbReference>
<dbReference type="InterPro" id="IPR001300">
    <property type="entry name" value="Peptidase_C2_calpain_cat"/>
</dbReference>
<dbReference type="Proteomes" id="UP000250572">
    <property type="component" value="Unassembled WGS sequence"/>
</dbReference>
<sequence length="355" mass="40847">MPLHGVSKNIMSARQKETGYGTSQNPERFQQQDYLQLKKLLMTQNKLFRDEAFPPDQRSIGQDKLVPEKLAQVQWLRPRDLVTTPFFILDGASRFDFGQGDLGNCWFLASLGALTFHEEIFKLVVPQDQTCLGKDYCGLFHFRFWRFGKWVDVVIDDKLPTIERKPIFARSKDEREFWPALLEKAYAKYVKTSTLFLRHRIGELFDARDNLLPEYCRVCGSYADMTSGTPAEAMRDFTGGVHMCIQLSDPCPNLWNLLCRAGRSKTFMSCSSIPKKEATPGDMLPNGLVPGHAYTLTGLKQLQSQETMVNLVRLWNPWGHGEWIGDWSDKSPLWRDVSTKDREKCLTVQNDGEFW</sequence>
<evidence type="ECO:0000256" key="2">
    <source>
        <dbReference type="ARBA" id="ARBA00022670"/>
    </source>
</evidence>
<dbReference type="Gene3D" id="3.90.70.10">
    <property type="entry name" value="Cysteine proteinases"/>
    <property type="match status" value="1"/>
</dbReference>
<evidence type="ECO:0000256" key="4">
    <source>
        <dbReference type="ARBA" id="ARBA00022807"/>
    </source>
</evidence>
<evidence type="ECO:0000259" key="7">
    <source>
        <dbReference type="PROSITE" id="PS50203"/>
    </source>
</evidence>
<evidence type="ECO:0000256" key="3">
    <source>
        <dbReference type="ARBA" id="ARBA00022801"/>
    </source>
</evidence>
<dbReference type="EMBL" id="NHOQ01002481">
    <property type="protein sequence ID" value="PWA16563.1"/>
    <property type="molecule type" value="Genomic_DNA"/>
</dbReference>
<dbReference type="GO" id="GO:0004198">
    <property type="term" value="F:calcium-dependent cysteine-type endopeptidase activity"/>
    <property type="evidence" value="ECO:0007669"/>
    <property type="project" value="InterPro"/>
</dbReference>
<dbReference type="InterPro" id="IPR022684">
    <property type="entry name" value="Calpain_cysteine_protease"/>
</dbReference>
<comment type="caution">
    <text evidence="8">The sequence shown here is derived from an EMBL/GenBank/DDBJ whole genome shotgun (WGS) entry which is preliminary data.</text>
</comment>
<keyword evidence="2 6" id="KW-0645">Protease</keyword>
<dbReference type="PRINTS" id="PR00704">
    <property type="entry name" value="CALPAIN"/>
</dbReference>
<comment type="similarity">
    <text evidence="1">Belongs to the peptidase C2 family.</text>
</comment>
<evidence type="ECO:0000313" key="8">
    <source>
        <dbReference type="EMBL" id="PWA16563.1"/>
    </source>
</evidence>
<dbReference type="Pfam" id="PF00648">
    <property type="entry name" value="Peptidase_C2"/>
    <property type="match status" value="2"/>
</dbReference>
<accession>A0A315UYI2</accession>
<feature type="active site" evidence="5 6">
    <location>
        <position position="105"/>
    </location>
</feature>
<dbReference type="CDD" id="cd00044">
    <property type="entry name" value="CysPc"/>
    <property type="match status" value="1"/>
</dbReference>
<dbReference type="PANTHER" id="PTHR10183:SF302">
    <property type="entry name" value="CALPAIN-14"/>
    <property type="match status" value="1"/>
</dbReference>
<dbReference type="PANTHER" id="PTHR10183">
    <property type="entry name" value="CALPAIN"/>
    <property type="match status" value="1"/>
</dbReference>
<reference evidence="8 9" key="1">
    <citation type="journal article" date="2018" name="G3 (Bethesda)">
        <title>A High-Quality Reference Genome for the Invasive Mosquitofish Gambusia affinis Using a Chicago Library.</title>
        <authorList>
            <person name="Hoffberg S.L."/>
            <person name="Troendle N.J."/>
            <person name="Glenn T.C."/>
            <person name="Mahmud O."/>
            <person name="Louha S."/>
            <person name="Chalopin D."/>
            <person name="Bennetzen J.L."/>
            <person name="Mauricio R."/>
        </authorList>
    </citation>
    <scope>NUCLEOTIDE SEQUENCE [LARGE SCALE GENOMIC DNA]</scope>
    <source>
        <strain evidence="8">NE01/NJP1002.9</strain>
        <tissue evidence="8">Muscle</tissue>
    </source>
</reference>
<dbReference type="FunFam" id="3.90.70.10:FF:000054">
    <property type="entry name" value="Calpain 14"/>
    <property type="match status" value="1"/>
</dbReference>
<evidence type="ECO:0000256" key="1">
    <source>
        <dbReference type="ARBA" id="ARBA00007623"/>
    </source>
</evidence>
<feature type="domain" description="Calpain catalytic" evidence="7">
    <location>
        <begin position="47"/>
        <end position="355"/>
    </location>
</feature>
<keyword evidence="3 6" id="KW-0378">Hydrolase</keyword>
<feature type="active site" evidence="5 6">
    <location>
        <position position="292"/>
    </location>
</feature>
<dbReference type="PROSITE" id="PS50203">
    <property type="entry name" value="CALPAIN_CAT"/>
    <property type="match status" value="1"/>
</dbReference>
<proteinExistence type="inferred from homology"/>
<dbReference type="SMART" id="SM00230">
    <property type="entry name" value="CysPc"/>
    <property type="match status" value="1"/>
</dbReference>
<gene>
    <name evidence="8" type="ORF">CCH79_00004323</name>
</gene>
<name>A0A315UYI2_GAMAF</name>
<evidence type="ECO:0000256" key="5">
    <source>
        <dbReference type="PIRSR" id="PIRSR622684-1"/>
    </source>
</evidence>
<keyword evidence="4 6" id="KW-0788">Thiol protease</keyword>
<organism evidence="8 9">
    <name type="scientific">Gambusia affinis</name>
    <name type="common">Western mosquitofish</name>
    <name type="synonym">Heterandria affinis</name>
    <dbReference type="NCBI Taxonomy" id="33528"/>
    <lineage>
        <taxon>Eukaryota</taxon>
        <taxon>Metazoa</taxon>
        <taxon>Chordata</taxon>
        <taxon>Craniata</taxon>
        <taxon>Vertebrata</taxon>
        <taxon>Euteleostomi</taxon>
        <taxon>Actinopterygii</taxon>
        <taxon>Neopterygii</taxon>
        <taxon>Teleostei</taxon>
        <taxon>Neoteleostei</taxon>
        <taxon>Acanthomorphata</taxon>
        <taxon>Ovalentaria</taxon>
        <taxon>Atherinomorphae</taxon>
        <taxon>Cyprinodontiformes</taxon>
        <taxon>Poeciliidae</taxon>
        <taxon>Poeciliinae</taxon>
        <taxon>Gambusia</taxon>
    </lineage>
</organism>
<evidence type="ECO:0000256" key="6">
    <source>
        <dbReference type="PROSITE-ProRule" id="PRU00239"/>
    </source>
</evidence>
<dbReference type="InterPro" id="IPR000169">
    <property type="entry name" value="Pept_cys_AS"/>
</dbReference>
<dbReference type="AlphaFoldDB" id="A0A315UYI2"/>
<dbReference type="InterPro" id="IPR038765">
    <property type="entry name" value="Papain-like_cys_pep_sf"/>
</dbReference>
<dbReference type="GO" id="GO:0005737">
    <property type="term" value="C:cytoplasm"/>
    <property type="evidence" value="ECO:0007669"/>
    <property type="project" value="TreeGrafter"/>
</dbReference>
<dbReference type="PROSITE" id="PS00139">
    <property type="entry name" value="THIOL_PROTEASE_CYS"/>
    <property type="match status" value="1"/>
</dbReference>
<feature type="active site" evidence="5 6">
    <location>
        <position position="316"/>
    </location>
</feature>
<protein>
    <recommendedName>
        <fullName evidence="7">Calpain catalytic domain-containing protein</fullName>
    </recommendedName>
</protein>
<dbReference type="SUPFAM" id="SSF54001">
    <property type="entry name" value="Cysteine proteinases"/>
    <property type="match status" value="1"/>
</dbReference>
<keyword evidence="9" id="KW-1185">Reference proteome</keyword>
<evidence type="ECO:0000313" key="9">
    <source>
        <dbReference type="Proteomes" id="UP000250572"/>
    </source>
</evidence>